<dbReference type="EMBL" id="KZ453122">
    <property type="protein sequence ID" value="PKA47571.1"/>
    <property type="molecule type" value="Genomic_DNA"/>
</dbReference>
<evidence type="ECO:0000313" key="2">
    <source>
        <dbReference type="Proteomes" id="UP000236161"/>
    </source>
</evidence>
<sequence>MKTITSRRDGSIRQRWRIILTGRWNHRFRRLRKQVLRLRRNQSVEEANDPIGLTFRGLNLVAHMPESIGGLPLRYICDRNMSSADKLVPEEEEVPLSHDVKLEEQILEPTVIEIEPNRVIPFGILSSVEIRRCFLLLQLEMAPAIAAVADGNDGVDGGFLEEIEEFHALA</sequence>
<accession>A0A2H9ZWA2</accession>
<gene>
    <name evidence="1" type="ORF">AXF42_Ash014767</name>
</gene>
<evidence type="ECO:0000313" key="1">
    <source>
        <dbReference type="EMBL" id="PKA47571.1"/>
    </source>
</evidence>
<proteinExistence type="predicted"/>
<organism evidence="1 2">
    <name type="scientific">Apostasia shenzhenica</name>
    <dbReference type="NCBI Taxonomy" id="1088818"/>
    <lineage>
        <taxon>Eukaryota</taxon>
        <taxon>Viridiplantae</taxon>
        <taxon>Streptophyta</taxon>
        <taxon>Embryophyta</taxon>
        <taxon>Tracheophyta</taxon>
        <taxon>Spermatophyta</taxon>
        <taxon>Magnoliopsida</taxon>
        <taxon>Liliopsida</taxon>
        <taxon>Asparagales</taxon>
        <taxon>Orchidaceae</taxon>
        <taxon>Apostasioideae</taxon>
        <taxon>Apostasia</taxon>
    </lineage>
</organism>
<reference evidence="1 2" key="1">
    <citation type="journal article" date="2017" name="Nature">
        <title>The Apostasia genome and the evolution of orchids.</title>
        <authorList>
            <person name="Zhang G.Q."/>
            <person name="Liu K.W."/>
            <person name="Li Z."/>
            <person name="Lohaus R."/>
            <person name="Hsiao Y.Y."/>
            <person name="Niu S.C."/>
            <person name="Wang J.Y."/>
            <person name="Lin Y.C."/>
            <person name="Xu Q."/>
            <person name="Chen L.J."/>
            <person name="Yoshida K."/>
            <person name="Fujiwara S."/>
            <person name="Wang Z.W."/>
            <person name="Zhang Y.Q."/>
            <person name="Mitsuda N."/>
            <person name="Wang M."/>
            <person name="Liu G.H."/>
            <person name="Pecoraro L."/>
            <person name="Huang H.X."/>
            <person name="Xiao X.J."/>
            <person name="Lin M."/>
            <person name="Wu X.Y."/>
            <person name="Wu W.L."/>
            <person name="Chen Y.Y."/>
            <person name="Chang S.B."/>
            <person name="Sakamoto S."/>
            <person name="Ohme-Takagi M."/>
            <person name="Yagi M."/>
            <person name="Zeng S.J."/>
            <person name="Shen C.Y."/>
            <person name="Yeh C.M."/>
            <person name="Luo Y.B."/>
            <person name="Tsai W.C."/>
            <person name="Van de Peer Y."/>
            <person name="Liu Z.J."/>
        </authorList>
    </citation>
    <scope>NUCLEOTIDE SEQUENCE [LARGE SCALE GENOMIC DNA]</scope>
    <source>
        <strain evidence="2">cv. Shenzhen</strain>
        <tissue evidence="1">Stem</tissue>
    </source>
</reference>
<dbReference type="AlphaFoldDB" id="A0A2H9ZWA2"/>
<name>A0A2H9ZWA2_9ASPA</name>
<keyword evidence="2" id="KW-1185">Reference proteome</keyword>
<dbReference type="Proteomes" id="UP000236161">
    <property type="component" value="Unassembled WGS sequence"/>
</dbReference>
<protein>
    <submittedName>
        <fullName evidence="1">Uncharacterized protein</fullName>
    </submittedName>
</protein>